<dbReference type="OrthoDB" id="4476188at2759"/>
<dbReference type="InterPro" id="IPR035992">
    <property type="entry name" value="Ricin_B-like_lectins"/>
</dbReference>
<accession>A0A364N7Z8</accession>
<evidence type="ECO:0000313" key="1">
    <source>
        <dbReference type="EMBL" id="RAR13434.1"/>
    </source>
</evidence>
<dbReference type="EMBL" id="QGDH01000035">
    <property type="protein sequence ID" value="RAR13434.1"/>
    <property type="molecule type" value="Genomic_DNA"/>
</dbReference>
<dbReference type="Proteomes" id="UP000249619">
    <property type="component" value="Unassembled WGS sequence"/>
</dbReference>
<comment type="caution">
    <text evidence="1">The sequence shown here is derived from an EMBL/GenBank/DDBJ whole genome shotgun (WGS) entry which is preliminary data.</text>
</comment>
<dbReference type="SUPFAM" id="SSF50370">
    <property type="entry name" value="Ricin B-like lectins"/>
    <property type="match status" value="1"/>
</dbReference>
<name>A0A364N7Z8_STELY</name>
<reference evidence="2" key="1">
    <citation type="submission" date="2018-05" db="EMBL/GenBank/DDBJ databases">
        <title>Draft genome sequence of Stemphylium lycopersici strain CIDEFI 213.</title>
        <authorList>
            <person name="Medina R."/>
            <person name="Franco M.E.E."/>
            <person name="Lucentini C.G."/>
            <person name="Saparrat M.C.N."/>
            <person name="Balatti P.A."/>
        </authorList>
    </citation>
    <scope>NUCLEOTIDE SEQUENCE [LARGE SCALE GENOMIC DNA]</scope>
    <source>
        <strain evidence="2">CIDEFI 213</strain>
    </source>
</reference>
<dbReference type="AlphaFoldDB" id="A0A364N7Z8"/>
<gene>
    <name evidence="1" type="ORF">DDE83_003165</name>
</gene>
<organism evidence="1 2">
    <name type="scientific">Stemphylium lycopersici</name>
    <name type="common">Tomato gray leaf spot disease fungus</name>
    <name type="synonym">Thyrospora lycopersici</name>
    <dbReference type="NCBI Taxonomy" id="183478"/>
    <lineage>
        <taxon>Eukaryota</taxon>
        <taxon>Fungi</taxon>
        <taxon>Dikarya</taxon>
        <taxon>Ascomycota</taxon>
        <taxon>Pezizomycotina</taxon>
        <taxon>Dothideomycetes</taxon>
        <taxon>Pleosporomycetidae</taxon>
        <taxon>Pleosporales</taxon>
        <taxon>Pleosporineae</taxon>
        <taxon>Pleosporaceae</taxon>
        <taxon>Stemphylium</taxon>
    </lineage>
</organism>
<protein>
    <submittedName>
        <fullName evidence="1">Uncharacterized protein</fullName>
    </submittedName>
</protein>
<keyword evidence="2" id="KW-1185">Reference proteome</keyword>
<sequence length="80" mass="8742">MSDYTGPGNYEILPFDAQNMSLNVWGGATTAGTAIKLYINTVDGRKQLNVRGGDKKDGTEIITYEITDQVNTQFILKAVV</sequence>
<evidence type="ECO:0000313" key="2">
    <source>
        <dbReference type="Proteomes" id="UP000249619"/>
    </source>
</evidence>
<proteinExistence type="predicted"/>